<dbReference type="InterPro" id="IPR044817">
    <property type="entry name" value="SBP-like"/>
</dbReference>
<dbReference type="Proteomes" id="UP000594263">
    <property type="component" value="Unplaced"/>
</dbReference>
<protein>
    <recommendedName>
        <fullName evidence="11">SBP-type domain-containing protein</fullName>
    </recommendedName>
</protein>
<evidence type="ECO:0000313" key="12">
    <source>
        <dbReference type="EnsemblPlants" id="Kaladp0040s0160.1.v1.1"/>
    </source>
</evidence>
<dbReference type="Gramene" id="Kaladp0040s0160.1.v1.1">
    <property type="protein sequence ID" value="Kaladp0040s0160.1.v1.1"/>
    <property type="gene ID" value="Kaladp0040s0160.v1.1"/>
</dbReference>
<dbReference type="InterPro" id="IPR036893">
    <property type="entry name" value="SBP_sf"/>
</dbReference>
<proteinExistence type="predicted"/>
<dbReference type="PROSITE" id="PS51141">
    <property type="entry name" value="ZF_SBP"/>
    <property type="match status" value="1"/>
</dbReference>
<evidence type="ECO:0000256" key="10">
    <source>
        <dbReference type="SAM" id="MobiDB-lite"/>
    </source>
</evidence>
<dbReference type="GO" id="GO:0008270">
    <property type="term" value="F:zinc ion binding"/>
    <property type="evidence" value="ECO:0007669"/>
    <property type="project" value="UniProtKB-KW"/>
</dbReference>
<evidence type="ECO:0000256" key="7">
    <source>
        <dbReference type="ARBA" id="ARBA00023163"/>
    </source>
</evidence>
<evidence type="ECO:0000256" key="2">
    <source>
        <dbReference type="ARBA" id="ARBA00022723"/>
    </source>
</evidence>
<dbReference type="EnsemblPlants" id="Kaladp0040s0160.1.v1.1">
    <property type="protein sequence ID" value="Kaladp0040s0160.1.v1.1"/>
    <property type="gene ID" value="Kaladp0040s0160.v1.1"/>
</dbReference>
<feature type="region of interest" description="Disordered" evidence="10">
    <location>
        <begin position="149"/>
        <end position="168"/>
    </location>
</feature>
<feature type="domain" description="SBP-type" evidence="11">
    <location>
        <begin position="170"/>
        <end position="247"/>
    </location>
</feature>
<keyword evidence="13" id="KW-1185">Reference proteome</keyword>
<dbReference type="Gene3D" id="4.10.1100.10">
    <property type="entry name" value="Transcription factor, SBP-box domain"/>
    <property type="match status" value="1"/>
</dbReference>
<dbReference type="Pfam" id="PF03110">
    <property type="entry name" value="SBP"/>
    <property type="match status" value="1"/>
</dbReference>
<keyword evidence="6" id="KW-0238">DNA-binding</keyword>
<keyword evidence="4" id="KW-0862">Zinc</keyword>
<evidence type="ECO:0000256" key="9">
    <source>
        <dbReference type="PROSITE-ProRule" id="PRU00470"/>
    </source>
</evidence>
<keyword evidence="3 9" id="KW-0863">Zinc-finger</keyword>
<evidence type="ECO:0000256" key="5">
    <source>
        <dbReference type="ARBA" id="ARBA00023015"/>
    </source>
</evidence>
<accession>A0A7N0TM66</accession>
<comment type="subcellular location">
    <subcellularLocation>
        <location evidence="1">Nucleus</location>
    </subcellularLocation>
</comment>
<dbReference type="PANTHER" id="PTHR31251">
    <property type="entry name" value="SQUAMOSA PROMOTER-BINDING-LIKE PROTEIN 4"/>
    <property type="match status" value="1"/>
</dbReference>
<dbReference type="GO" id="GO:0005634">
    <property type="term" value="C:nucleus"/>
    <property type="evidence" value="ECO:0007669"/>
    <property type="project" value="UniProtKB-SubCell"/>
</dbReference>
<dbReference type="FunFam" id="4.10.1100.10:FF:000001">
    <property type="entry name" value="Squamosa promoter-binding-like protein 14"/>
    <property type="match status" value="1"/>
</dbReference>
<keyword evidence="7" id="KW-0804">Transcription</keyword>
<evidence type="ECO:0000256" key="6">
    <source>
        <dbReference type="ARBA" id="ARBA00023125"/>
    </source>
</evidence>
<evidence type="ECO:0000256" key="3">
    <source>
        <dbReference type="ARBA" id="ARBA00022771"/>
    </source>
</evidence>
<reference evidence="12" key="1">
    <citation type="submission" date="2021-01" db="UniProtKB">
        <authorList>
            <consortium name="EnsemblPlants"/>
        </authorList>
    </citation>
    <scope>IDENTIFICATION</scope>
</reference>
<keyword evidence="8" id="KW-0539">Nucleus</keyword>
<dbReference type="InterPro" id="IPR004333">
    <property type="entry name" value="SBP_dom"/>
</dbReference>
<evidence type="ECO:0000313" key="13">
    <source>
        <dbReference type="Proteomes" id="UP000594263"/>
    </source>
</evidence>
<organism evidence="12 13">
    <name type="scientific">Kalanchoe fedtschenkoi</name>
    <name type="common">Lavender scallops</name>
    <name type="synonym">South American air plant</name>
    <dbReference type="NCBI Taxonomy" id="63787"/>
    <lineage>
        <taxon>Eukaryota</taxon>
        <taxon>Viridiplantae</taxon>
        <taxon>Streptophyta</taxon>
        <taxon>Embryophyta</taxon>
        <taxon>Tracheophyta</taxon>
        <taxon>Spermatophyta</taxon>
        <taxon>Magnoliopsida</taxon>
        <taxon>eudicotyledons</taxon>
        <taxon>Gunneridae</taxon>
        <taxon>Pentapetalae</taxon>
        <taxon>Saxifragales</taxon>
        <taxon>Crassulaceae</taxon>
        <taxon>Kalanchoe</taxon>
    </lineage>
</organism>
<dbReference type="AlphaFoldDB" id="A0A7N0TM66"/>
<evidence type="ECO:0000256" key="8">
    <source>
        <dbReference type="ARBA" id="ARBA00023242"/>
    </source>
</evidence>
<name>A0A7N0TM66_KALFE</name>
<evidence type="ECO:0000256" key="1">
    <source>
        <dbReference type="ARBA" id="ARBA00004123"/>
    </source>
</evidence>
<dbReference type="GO" id="GO:0003677">
    <property type="term" value="F:DNA binding"/>
    <property type="evidence" value="ECO:0007669"/>
    <property type="project" value="UniProtKB-KW"/>
</dbReference>
<evidence type="ECO:0000259" key="11">
    <source>
        <dbReference type="PROSITE" id="PS51141"/>
    </source>
</evidence>
<keyword evidence="2" id="KW-0479">Metal-binding</keyword>
<dbReference type="PANTHER" id="PTHR31251:SF74">
    <property type="entry name" value="SQUAMOSA PROMOTER-BINDING-LIKE PROTEIN 2"/>
    <property type="match status" value="1"/>
</dbReference>
<keyword evidence="5" id="KW-0805">Transcription regulation</keyword>
<evidence type="ECO:0000256" key="4">
    <source>
        <dbReference type="ARBA" id="ARBA00022833"/>
    </source>
</evidence>
<sequence length="455" mass="50071">MWDTRSSLQFDWENLVLLDTKGVEVPSKLNSSVWGNDQDGAERHSHTCDFRSISGIFGSDAAHVSSISSKSTSVDSPSLGKTSIISAFNESRLTSIAVEFAKPKETAASSMSLEASVGSVEPMIGLKLGKRTYFEDFCSGSHAKILSVSDKPLSSESTRRSRSSHQTMQSLRCQVEGCNLDLSGSKEYHRKHRICESHSKYPKVTVGGLERRFCQQCSRFHDLSEFDEKKRSCRKRLSDHNARRRKPRSETSRFNLDGRLQVGFFLNTSTYLQARPALSPWDTCGSKFTLTRDYSPSSKSRAAGSDHHQYLLGNGISNTVSMLSYSNDGSPTKSSTFEVLDYGVEECTAPANRVAAQDPRSALSLLSSNGSGSCNSDPVPVYHQPNNNVLQQQSVIHGVLQSASLVSPQPWGIGQRPSDSPTPLADYLSSDSYHLSQYKLWNGNFGPGFGDNQLH</sequence>
<dbReference type="SUPFAM" id="SSF103612">
    <property type="entry name" value="SBT domain"/>
    <property type="match status" value="1"/>
</dbReference>